<proteinExistence type="predicted"/>
<dbReference type="EMBL" id="CAUOFW020000981">
    <property type="protein sequence ID" value="CAK9139699.1"/>
    <property type="molecule type" value="Genomic_DNA"/>
</dbReference>
<organism evidence="1 2">
    <name type="scientific">Ilex paraguariensis</name>
    <name type="common">yerba mate</name>
    <dbReference type="NCBI Taxonomy" id="185542"/>
    <lineage>
        <taxon>Eukaryota</taxon>
        <taxon>Viridiplantae</taxon>
        <taxon>Streptophyta</taxon>
        <taxon>Embryophyta</taxon>
        <taxon>Tracheophyta</taxon>
        <taxon>Spermatophyta</taxon>
        <taxon>Magnoliopsida</taxon>
        <taxon>eudicotyledons</taxon>
        <taxon>Gunneridae</taxon>
        <taxon>Pentapetalae</taxon>
        <taxon>asterids</taxon>
        <taxon>campanulids</taxon>
        <taxon>Aquifoliales</taxon>
        <taxon>Aquifoliaceae</taxon>
        <taxon>Ilex</taxon>
    </lineage>
</organism>
<dbReference type="AlphaFoldDB" id="A0ABC8R3Y4"/>
<accession>A0ABC8R3Y4</accession>
<gene>
    <name evidence="1" type="ORF">ILEXP_LOCUS7099</name>
</gene>
<sequence length="66" mass="7646">MVDIAVDPKDPTDQRVIDDTIKTCLKTYWHNLHSHYKSFNTAEEACQQPFEGVTLEDWATLCDRFG</sequence>
<name>A0ABC8R3Y4_9AQUA</name>
<comment type="caution">
    <text evidence="1">The sequence shown here is derived from an EMBL/GenBank/DDBJ whole genome shotgun (WGS) entry which is preliminary data.</text>
</comment>
<evidence type="ECO:0000313" key="2">
    <source>
        <dbReference type="Proteomes" id="UP001642360"/>
    </source>
</evidence>
<evidence type="ECO:0000313" key="1">
    <source>
        <dbReference type="EMBL" id="CAK9139699.1"/>
    </source>
</evidence>
<protein>
    <submittedName>
        <fullName evidence="1">Uncharacterized protein</fullName>
    </submittedName>
</protein>
<reference evidence="1 2" key="1">
    <citation type="submission" date="2024-02" db="EMBL/GenBank/DDBJ databases">
        <authorList>
            <person name="Vignale AGUSTIN F."/>
            <person name="Sosa J E."/>
            <person name="Modenutti C."/>
        </authorList>
    </citation>
    <scope>NUCLEOTIDE SEQUENCE [LARGE SCALE GENOMIC DNA]</scope>
</reference>
<keyword evidence="2" id="KW-1185">Reference proteome</keyword>
<dbReference type="Proteomes" id="UP001642360">
    <property type="component" value="Unassembled WGS sequence"/>
</dbReference>